<dbReference type="EMBL" id="CAJVPQ010009174">
    <property type="protein sequence ID" value="CAG8713210.1"/>
    <property type="molecule type" value="Genomic_DNA"/>
</dbReference>
<dbReference type="Proteomes" id="UP000789570">
    <property type="component" value="Unassembled WGS sequence"/>
</dbReference>
<sequence>MSTSKANATTSQVKDKKTTIWALKIYFSPYKASKYSIICRSFVSKHLAQEAMQRVARHLYKGSDIIQGSNSKYFVKFPMVIHFGIHLITGERLVSVKLNKTYWKTKKVEMKFPQVQMTSKNTIIK</sequence>
<keyword evidence="2" id="KW-1185">Reference proteome</keyword>
<organism evidence="1 2">
    <name type="scientific">Funneliformis caledonium</name>
    <dbReference type="NCBI Taxonomy" id="1117310"/>
    <lineage>
        <taxon>Eukaryota</taxon>
        <taxon>Fungi</taxon>
        <taxon>Fungi incertae sedis</taxon>
        <taxon>Mucoromycota</taxon>
        <taxon>Glomeromycotina</taxon>
        <taxon>Glomeromycetes</taxon>
        <taxon>Glomerales</taxon>
        <taxon>Glomeraceae</taxon>
        <taxon>Funneliformis</taxon>
    </lineage>
</organism>
<reference evidence="1" key="1">
    <citation type="submission" date="2021-06" db="EMBL/GenBank/DDBJ databases">
        <authorList>
            <person name="Kallberg Y."/>
            <person name="Tangrot J."/>
            <person name="Rosling A."/>
        </authorList>
    </citation>
    <scope>NUCLEOTIDE SEQUENCE</scope>
    <source>
        <strain evidence="1">UK204</strain>
    </source>
</reference>
<comment type="caution">
    <text evidence="1">The sequence shown here is derived from an EMBL/GenBank/DDBJ whole genome shotgun (WGS) entry which is preliminary data.</text>
</comment>
<proteinExistence type="predicted"/>
<dbReference type="AlphaFoldDB" id="A0A9N9N8X1"/>
<accession>A0A9N9N8X1</accession>
<dbReference type="OrthoDB" id="2390868at2759"/>
<gene>
    <name evidence="1" type="ORF">FCALED_LOCUS14032</name>
</gene>
<name>A0A9N9N8X1_9GLOM</name>
<protein>
    <submittedName>
        <fullName evidence="1">492_t:CDS:1</fullName>
    </submittedName>
</protein>
<evidence type="ECO:0000313" key="1">
    <source>
        <dbReference type="EMBL" id="CAG8713210.1"/>
    </source>
</evidence>
<evidence type="ECO:0000313" key="2">
    <source>
        <dbReference type="Proteomes" id="UP000789570"/>
    </source>
</evidence>